<sequence length="220" mass="24455">MTANEDILLRLTPEERAAMKKTLWEETKANTLACRACPLAATRTKVVFGDGDPDTKLMFIGEGPGADEDTQGLPFVGRAGQLLTQILTAADISRKDVYITNIVKCRPPENRVPTPAETVICDKHLQTQIMLINPALMVLLGNTPARWILQTSEGITKLRGRWFEWRGIAVMPMFHPSYLLRNASSKEGSPKHLTWLDIQEVKRQWDAVKATGSISGIKFG</sequence>
<dbReference type="OrthoDB" id="5290748at2"/>
<evidence type="ECO:0000256" key="8">
    <source>
        <dbReference type="ARBA" id="ARBA00022801"/>
    </source>
</evidence>
<gene>
    <name evidence="12" type="ORF">BED41_07995</name>
</gene>
<evidence type="ECO:0000256" key="6">
    <source>
        <dbReference type="ARBA" id="ARBA00022723"/>
    </source>
</evidence>
<evidence type="ECO:0000256" key="4">
    <source>
        <dbReference type="ARBA" id="ARBA00019403"/>
    </source>
</evidence>
<evidence type="ECO:0000256" key="7">
    <source>
        <dbReference type="ARBA" id="ARBA00022763"/>
    </source>
</evidence>
<dbReference type="Gene3D" id="3.40.470.10">
    <property type="entry name" value="Uracil-DNA glycosylase-like domain"/>
    <property type="match status" value="1"/>
</dbReference>
<name>A0A1B2I4X9_9BACT</name>
<evidence type="ECO:0000256" key="9">
    <source>
        <dbReference type="ARBA" id="ARBA00023004"/>
    </source>
</evidence>
<evidence type="ECO:0000313" key="13">
    <source>
        <dbReference type="Proteomes" id="UP000093044"/>
    </source>
</evidence>
<organism evidence="12 13">
    <name type="scientific">Cloacibacillus porcorum</name>
    <dbReference type="NCBI Taxonomy" id="1197717"/>
    <lineage>
        <taxon>Bacteria</taxon>
        <taxon>Thermotogati</taxon>
        <taxon>Synergistota</taxon>
        <taxon>Synergistia</taxon>
        <taxon>Synergistales</taxon>
        <taxon>Synergistaceae</taxon>
        <taxon>Cloacibacillus</taxon>
    </lineage>
</organism>
<dbReference type="AlphaFoldDB" id="A0A1B2I4X9"/>
<evidence type="ECO:0000256" key="11">
    <source>
        <dbReference type="ARBA" id="ARBA00023204"/>
    </source>
</evidence>
<dbReference type="PANTHER" id="PTHR33693">
    <property type="entry name" value="TYPE-5 URACIL-DNA GLYCOSYLASE"/>
    <property type="match status" value="1"/>
</dbReference>
<keyword evidence="7" id="KW-0227">DNA damage</keyword>
<dbReference type="Proteomes" id="UP000093044">
    <property type="component" value="Chromosome"/>
</dbReference>
<evidence type="ECO:0000256" key="5">
    <source>
        <dbReference type="ARBA" id="ARBA00022485"/>
    </source>
</evidence>
<dbReference type="InterPro" id="IPR005273">
    <property type="entry name" value="Ura-DNA_glyco_family4"/>
</dbReference>
<dbReference type="SMART" id="SM00986">
    <property type="entry name" value="UDG"/>
    <property type="match status" value="1"/>
</dbReference>
<dbReference type="SUPFAM" id="SSF52141">
    <property type="entry name" value="Uracil-DNA glycosylase-like"/>
    <property type="match status" value="1"/>
</dbReference>
<evidence type="ECO:0000256" key="2">
    <source>
        <dbReference type="ARBA" id="ARBA00006521"/>
    </source>
</evidence>
<keyword evidence="13" id="KW-1185">Reference proteome</keyword>
<protein>
    <recommendedName>
        <fullName evidence="4">Type-4 uracil-DNA glycosylase</fullName>
        <ecNumber evidence="3">3.2.2.27</ecNumber>
    </recommendedName>
</protein>
<dbReference type="EC" id="3.2.2.27" evidence="3"/>
<dbReference type="InterPro" id="IPR051536">
    <property type="entry name" value="UDG_Type-4/5"/>
</dbReference>
<dbReference type="InterPro" id="IPR036895">
    <property type="entry name" value="Uracil-DNA_glycosylase-like_sf"/>
</dbReference>
<dbReference type="GO" id="GO:0051539">
    <property type="term" value="F:4 iron, 4 sulfur cluster binding"/>
    <property type="evidence" value="ECO:0007669"/>
    <property type="project" value="UniProtKB-KW"/>
</dbReference>
<dbReference type="GO" id="GO:0006281">
    <property type="term" value="P:DNA repair"/>
    <property type="evidence" value="ECO:0007669"/>
    <property type="project" value="UniProtKB-KW"/>
</dbReference>
<proteinExistence type="inferred from homology"/>
<comment type="catalytic activity">
    <reaction evidence="1">
        <text>Hydrolyzes single-stranded DNA or mismatched double-stranded DNA and polynucleotides, releasing free uracil.</text>
        <dbReference type="EC" id="3.2.2.27"/>
    </reaction>
</comment>
<evidence type="ECO:0000313" key="12">
    <source>
        <dbReference type="EMBL" id="ANZ45024.1"/>
    </source>
</evidence>
<keyword evidence="10" id="KW-0411">Iron-sulfur</keyword>
<accession>A0A1B2I4X9</accession>
<dbReference type="PANTHER" id="PTHR33693:SF1">
    <property type="entry name" value="TYPE-4 URACIL-DNA GLYCOSYLASE"/>
    <property type="match status" value="1"/>
</dbReference>
<keyword evidence="5" id="KW-0004">4Fe-4S</keyword>
<dbReference type="EMBL" id="CP016757">
    <property type="protein sequence ID" value="ANZ45024.1"/>
    <property type="molecule type" value="Genomic_DNA"/>
</dbReference>
<evidence type="ECO:0000256" key="10">
    <source>
        <dbReference type="ARBA" id="ARBA00023014"/>
    </source>
</evidence>
<reference evidence="12" key="1">
    <citation type="submission" date="2016-08" db="EMBL/GenBank/DDBJ databases">
        <title>Complete genome of Cloacibacillus porcorum.</title>
        <authorList>
            <person name="Looft T."/>
            <person name="Bayles D.O."/>
            <person name="Alt D.P."/>
        </authorList>
    </citation>
    <scope>NUCLEOTIDE SEQUENCE [LARGE SCALE GENOMIC DNA]</scope>
    <source>
        <strain evidence="12">CL-84</strain>
    </source>
</reference>
<evidence type="ECO:0000256" key="3">
    <source>
        <dbReference type="ARBA" id="ARBA00012030"/>
    </source>
</evidence>
<dbReference type="RefSeq" id="WP_066744694.1">
    <property type="nucleotide sequence ID" value="NZ_CALCLR010000092.1"/>
</dbReference>
<dbReference type="STRING" id="1197717.BED41_07995"/>
<keyword evidence="11" id="KW-0234">DNA repair</keyword>
<dbReference type="InterPro" id="IPR005122">
    <property type="entry name" value="Uracil-DNA_glycosylase-like"/>
</dbReference>
<dbReference type="GO" id="GO:0046872">
    <property type="term" value="F:metal ion binding"/>
    <property type="evidence" value="ECO:0007669"/>
    <property type="project" value="UniProtKB-KW"/>
</dbReference>
<keyword evidence="6" id="KW-0479">Metal-binding</keyword>
<dbReference type="KEGG" id="cpor:BED41_07995"/>
<comment type="similarity">
    <text evidence="2">Belongs to the uracil-DNA glycosylase (UDG) superfamily. Type 4 (UDGa) family.</text>
</comment>
<keyword evidence="9" id="KW-0408">Iron</keyword>
<dbReference type="GO" id="GO:0004844">
    <property type="term" value="F:uracil DNA N-glycosylase activity"/>
    <property type="evidence" value="ECO:0007669"/>
    <property type="project" value="UniProtKB-EC"/>
</dbReference>
<evidence type="ECO:0000256" key="1">
    <source>
        <dbReference type="ARBA" id="ARBA00001400"/>
    </source>
</evidence>
<dbReference type="NCBIfam" id="TIGR00758">
    <property type="entry name" value="UDG_fam4"/>
    <property type="match status" value="1"/>
</dbReference>
<dbReference type="SMART" id="SM00987">
    <property type="entry name" value="UreE_C"/>
    <property type="match status" value="1"/>
</dbReference>
<keyword evidence="8" id="KW-0378">Hydrolase</keyword>
<dbReference type="GeneID" id="83057791"/>
<dbReference type="Pfam" id="PF03167">
    <property type="entry name" value="UDG"/>
    <property type="match status" value="1"/>
</dbReference>
<dbReference type="CDD" id="cd10030">
    <property type="entry name" value="UDG-F4_TTUDGA_SPO1dp_like"/>
    <property type="match status" value="1"/>
</dbReference>